<keyword evidence="2" id="KW-1185">Reference proteome</keyword>
<dbReference type="RefSeq" id="WP_201374723.1">
    <property type="nucleotide sequence ID" value="NZ_BNJG01000003.1"/>
</dbReference>
<organism evidence="1 2">
    <name type="scientific">Ktedonobacter robiniae</name>
    <dbReference type="NCBI Taxonomy" id="2778365"/>
    <lineage>
        <taxon>Bacteria</taxon>
        <taxon>Bacillati</taxon>
        <taxon>Chloroflexota</taxon>
        <taxon>Ktedonobacteria</taxon>
        <taxon>Ktedonobacterales</taxon>
        <taxon>Ktedonobacteraceae</taxon>
        <taxon>Ktedonobacter</taxon>
    </lineage>
</organism>
<dbReference type="Proteomes" id="UP000654345">
    <property type="component" value="Unassembled WGS sequence"/>
</dbReference>
<gene>
    <name evidence="1" type="ORF">KSB_69060</name>
</gene>
<sequence>MIDQVDRELQEWVKSVVMGADVVLGPPRQLEGKYGVSLYLLALINPRKRG</sequence>
<comment type="caution">
    <text evidence="1">The sequence shown here is derived from an EMBL/GenBank/DDBJ whole genome shotgun (WGS) entry which is preliminary data.</text>
</comment>
<evidence type="ECO:0000313" key="2">
    <source>
        <dbReference type="Proteomes" id="UP000654345"/>
    </source>
</evidence>
<name>A0ABQ3UZV8_9CHLR</name>
<evidence type="ECO:0000313" key="1">
    <source>
        <dbReference type="EMBL" id="GHO58431.1"/>
    </source>
</evidence>
<accession>A0ABQ3UZV8</accession>
<protein>
    <submittedName>
        <fullName evidence="1">Uncharacterized protein</fullName>
    </submittedName>
</protein>
<dbReference type="EMBL" id="BNJG01000003">
    <property type="protein sequence ID" value="GHO58431.1"/>
    <property type="molecule type" value="Genomic_DNA"/>
</dbReference>
<proteinExistence type="predicted"/>
<reference evidence="1 2" key="1">
    <citation type="journal article" date="2021" name="Int. J. Syst. Evol. Microbiol.">
        <title>Reticulibacter mediterranei gen. nov., sp. nov., within the new family Reticulibacteraceae fam. nov., and Ktedonospora formicarum gen. nov., sp. nov., Ktedonobacter robiniae sp. nov., Dictyobacter formicarum sp. nov. and Dictyobacter arantiisoli sp. nov., belonging to the class Ktedonobacteria.</title>
        <authorList>
            <person name="Yabe S."/>
            <person name="Zheng Y."/>
            <person name="Wang C.M."/>
            <person name="Sakai Y."/>
            <person name="Abe K."/>
            <person name="Yokota A."/>
            <person name="Donadio S."/>
            <person name="Cavaletti L."/>
            <person name="Monciardini P."/>
        </authorList>
    </citation>
    <scope>NUCLEOTIDE SEQUENCE [LARGE SCALE GENOMIC DNA]</scope>
    <source>
        <strain evidence="1 2">SOSP1-30</strain>
    </source>
</reference>